<evidence type="ECO:0000259" key="9">
    <source>
        <dbReference type="Pfam" id="PF01699"/>
    </source>
</evidence>
<dbReference type="PANTHER" id="PTHR12266:SF0">
    <property type="entry name" value="MITOCHONDRIAL SODIUM_CALCIUM EXCHANGER PROTEIN"/>
    <property type="match status" value="1"/>
</dbReference>
<dbReference type="Pfam" id="PF01699">
    <property type="entry name" value="Na_Ca_ex"/>
    <property type="match status" value="1"/>
</dbReference>
<evidence type="ECO:0000256" key="4">
    <source>
        <dbReference type="ARBA" id="ARBA00022692"/>
    </source>
</evidence>
<evidence type="ECO:0000256" key="6">
    <source>
        <dbReference type="ARBA" id="ARBA00023136"/>
    </source>
</evidence>
<dbReference type="OrthoDB" id="407410at2759"/>
<comment type="subcellular location">
    <subcellularLocation>
        <location evidence="1">Membrane</location>
        <topology evidence="1">Multi-pass membrane protein</topology>
    </subcellularLocation>
</comment>
<keyword evidence="4 8" id="KW-0812">Transmembrane</keyword>
<dbReference type="Gene3D" id="1.20.1420.30">
    <property type="entry name" value="NCX, central ion-binding region"/>
    <property type="match status" value="1"/>
</dbReference>
<dbReference type="EMBL" id="JAEFCI010002845">
    <property type="protein sequence ID" value="KAG5461963.1"/>
    <property type="molecule type" value="Genomic_DNA"/>
</dbReference>
<keyword evidence="11" id="KW-1185">Reference proteome</keyword>
<feature type="transmembrane region" description="Helical" evidence="8">
    <location>
        <begin position="81"/>
        <end position="101"/>
    </location>
</feature>
<feature type="region of interest" description="Disordered" evidence="7">
    <location>
        <begin position="210"/>
        <end position="229"/>
    </location>
</feature>
<dbReference type="PANTHER" id="PTHR12266">
    <property type="entry name" value="NA+/CA2+ K+ INDEPENDENT EXCHANGER"/>
    <property type="match status" value="1"/>
</dbReference>
<protein>
    <recommendedName>
        <fullName evidence="9">Sodium/calcium exchanger membrane region domain-containing protein</fullName>
    </recommendedName>
</protein>
<feature type="compositionally biased region" description="Basic and acidic residues" evidence="7">
    <location>
        <begin position="275"/>
        <end position="288"/>
    </location>
</feature>
<gene>
    <name evidence="10" type="ORF">BJ554DRAFT_5766</name>
</gene>
<feature type="non-terminal residue" evidence="10">
    <location>
        <position position="652"/>
    </location>
</feature>
<feature type="domain" description="Sodium/calcium exchanger membrane region" evidence="9">
    <location>
        <begin position="11"/>
        <end position="95"/>
    </location>
</feature>
<dbReference type="InterPro" id="IPR004837">
    <property type="entry name" value="NaCa_Exmemb"/>
</dbReference>
<reference evidence="10 11" key="1">
    <citation type="journal article" name="Sci. Rep.">
        <title>Genome-scale phylogenetic analyses confirm Olpidium as the closest living zoosporic fungus to the non-flagellated, terrestrial fungi.</title>
        <authorList>
            <person name="Chang Y."/>
            <person name="Rochon D."/>
            <person name="Sekimoto S."/>
            <person name="Wang Y."/>
            <person name="Chovatia M."/>
            <person name="Sandor L."/>
            <person name="Salamov A."/>
            <person name="Grigoriev I.V."/>
            <person name="Stajich J.E."/>
            <person name="Spatafora J.W."/>
        </authorList>
    </citation>
    <scope>NUCLEOTIDE SEQUENCE [LARGE SCALE GENOMIC DNA]</scope>
    <source>
        <strain evidence="10">S191</strain>
    </source>
</reference>
<evidence type="ECO:0000256" key="7">
    <source>
        <dbReference type="SAM" id="MobiDB-lite"/>
    </source>
</evidence>
<evidence type="ECO:0000256" key="3">
    <source>
        <dbReference type="ARBA" id="ARBA00022448"/>
    </source>
</evidence>
<evidence type="ECO:0000313" key="11">
    <source>
        <dbReference type="Proteomes" id="UP000673691"/>
    </source>
</evidence>
<feature type="region of interest" description="Disordered" evidence="7">
    <location>
        <begin position="251"/>
        <end position="362"/>
    </location>
</feature>
<keyword evidence="5 8" id="KW-1133">Transmembrane helix</keyword>
<feature type="transmembrane region" description="Helical" evidence="8">
    <location>
        <begin position="20"/>
        <end position="45"/>
    </location>
</feature>
<feature type="transmembrane region" description="Helical" evidence="8">
    <location>
        <begin position="57"/>
        <end position="75"/>
    </location>
</feature>
<evidence type="ECO:0000256" key="1">
    <source>
        <dbReference type="ARBA" id="ARBA00004141"/>
    </source>
</evidence>
<evidence type="ECO:0000256" key="5">
    <source>
        <dbReference type="ARBA" id="ARBA00022989"/>
    </source>
</evidence>
<evidence type="ECO:0000313" key="10">
    <source>
        <dbReference type="EMBL" id="KAG5461963.1"/>
    </source>
</evidence>
<name>A0A8H8DKS4_9FUNG</name>
<organism evidence="10 11">
    <name type="scientific">Olpidium bornovanus</name>
    <dbReference type="NCBI Taxonomy" id="278681"/>
    <lineage>
        <taxon>Eukaryota</taxon>
        <taxon>Fungi</taxon>
        <taxon>Fungi incertae sedis</taxon>
        <taxon>Olpidiomycota</taxon>
        <taxon>Olpidiomycotina</taxon>
        <taxon>Olpidiomycetes</taxon>
        <taxon>Olpidiales</taxon>
        <taxon>Olpidiaceae</taxon>
        <taxon>Olpidium</taxon>
    </lineage>
</organism>
<keyword evidence="3" id="KW-0813">Transport</keyword>
<dbReference type="InterPro" id="IPR051359">
    <property type="entry name" value="CaCA_antiporter"/>
</dbReference>
<dbReference type="Proteomes" id="UP000673691">
    <property type="component" value="Unassembled WGS sequence"/>
</dbReference>
<sequence>MTRGVSAQTFTALSAESGGLALGELVGAASFILNVVVGAMAVISPFEVTAYPFFRDLLFFVGAVSFVVCTVRDQRITLIEGIFLIGYYLLYVTVVVAGDWLRRRRSKRRALLVEADAEPTVLSAHDDEHNQYGDGQDDDYVERQPLLGKTPALPHPRLLRLPSTADEVEHRKRKSFLGAFEFRDAVQSWKQCSPRWPAFPAFDDDFSPVLPRTPSRHRRERSSASCDPTRGRVVERPVLFRCSTYAGCGSPGQLASASGSRTISVGGSPLQKSPLRNETERRLREAGWREAGAADPESRSRTTPERAPAFVSSIVVTPPVGGDSSSRPTDAPSLPPEPRSAGSPAGGCTPAEAPGREGMPATLSPRPVFLQTQNVPEGNIVTKDHYPGVRVTSVEEQIAGRPSAGMPAAAAVRNTLFPHLGGWRYRSLPSKFAGLIATPLVFLLIITVPVIDEDDDRKTPTQIGADLERERGPSGRTAGNHGTDVTVIDDGDVPRELYVFKWNRWLTVVQFATAPLFVSSALLGMHSPRKKIALPGGRSADIPFHQLNIYCRINTSQPPTLRFRLPLCRSGYSPGLPAAHYATRRLPRARFRRGADICASSALLSPSSGFISWQTRSSACCRPCDGPLTPRQSFGLILGVSDAIVGLTVFAM</sequence>
<dbReference type="AlphaFoldDB" id="A0A8H8DKS4"/>
<proteinExistence type="inferred from homology"/>
<dbReference type="GO" id="GO:0006874">
    <property type="term" value="P:intracellular calcium ion homeostasis"/>
    <property type="evidence" value="ECO:0007669"/>
    <property type="project" value="TreeGrafter"/>
</dbReference>
<evidence type="ECO:0000256" key="2">
    <source>
        <dbReference type="ARBA" id="ARBA00008170"/>
    </source>
</evidence>
<feature type="compositionally biased region" description="Polar residues" evidence="7">
    <location>
        <begin position="253"/>
        <end position="274"/>
    </location>
</feature>
<evidence type="ECO:0000256" key="8">
    <source>
        <dbReference type="SAM" id="Phobius"/>
    </source>
</evidence>
<keyword evidence="6 8" id="KW-0472">Membrane</keyword>
<dbReference type="GO" id="GO:0008324">
    <property type="term" value="F:monoatomic cation transmembrane transporter activity"/>
    <property type="evidence" value="ECO:0007669"/>
    <property type="project" value="TreeGrafter"/>
</dbReference>
<accession>A0A8H8DKS4</accession>
<dbReference type="GO" id="GO:0016020">
    <property type="term" value="C:membrane"/>
    <property type="evidence" value="ECO:0007669"/>
    <property type="project" value="UniProtKB-SubCell"/>
</dbReference>
<comment type="caution">
    <text evidence="10">The sequence shown here is derived from an EMBL/GenBank/DDBJ whole genome shotgun (WGS) entry which is preliminary data.</text>
</comment>
<dbReference type="InterPro" id="IPR044880">
    <property type="entry name" value="NCX_ion-bd_dom_sf"/>
</dbReference>
<comment type="similarity">
    <text evidence="2">Belongs to the Ca(2+):cation antiporter (CaCA) (TC 2.A.19) family.</text>
</comment>